<evidence type="ECO:0000256" key="1">
    <source>
        <dbReference type="ARBA" id="ARBA00004761"/>
    </source>
</evidence>
<dbReference type="Pfam" id="PF01081">
    <property type="entry name" value="Aldolase"/>
    <property type="match status" value="1"/>
</dbReference>
<gene>
    <name evidence="6" type="ORF">BD94_1001</name>
</gene>
<evidence type="ECO:0000256" key="5">
    <source>
        <dbReference type="ARBA" id="ARBA00023277"/>
    </source>
</evidence>
<dbReference type="Proteomes" id="UP000028933">
    <property type="component" value="Chromosome"/>
</dbReference>
<dbReference type="PANTHER" id="PTHR30246:SF1">
    <property type="entry name" value="2-DEHYDRO-3-DEOXY-6-PHOSPHOGALACTONATE ALDOLASE-RELATED"/>
    <property type="match status" value="1"/>
</dbReference>
<dbReference type="KEGG" id="eao:BD94_1001"/>
<keyword evidence="5" id="KW-0119">Carbohydrate metabolism</keyword>
<accession>A0A077EB21</accession>
<protein>
    <submittedName>
        <fullName evidence="6">4-hydroxy-2-oxoglutarate aldolase / 2-dehydro-3-deoxyphosphogluconate aldolase 6</fullName>
    </submittedName>
</protein>
<dbReference type="AlphaFoldDB" id="A0A077EB21"/>
<dbReference type="SUPFAM" id="SSF51569">
    <property type="entry name" value="Aldolase"/>
    <property type="match status" value="1"/>
</dbReference>
<dbReference type="InterPro" id="IPR031338">
    <property type="entry name" value="KDPG/KHG_AS_2"/>
</dbReference>
<name>A0A077EB21_9FLAO</name>
<evidence type="ECO:0000256" key="4">
    <source>
        <dbReference type="ARBA" id="ARBA00023239"/>
    </source>
</evidence>
<dbReference type="STRING" id="1338011.BD94_1001"/>
<reference evidence="6" key="2">
    <citation type="journal article" date="2015" name="Genome Biol. Evol.">
        <title>Complete Genome Sequence and Transcriptomic Analysis of the Novel Pathogen Elizabethkingia anophelis in Response to Oxidative Stress.</title>
        <authorList>
            <person name="Li Y."/>
            <person name="Liu Y."/>
            <person name="Chew S.C."/>
            <person name="Tay M."/>
            <person name="Salido M.M."/>
            <person name="Teo J."/>
            <person name="Lauro F.M."/>
            <person name="Givskov M."/>
            <person name="Yang L."/>
        </authorList>
    </citation>
    <scope>NUCLEOTIDE SEQUENCE</scope>
    <source>
        <strain evidence="6">NUHP1</strain>
    </source>
</reference>
<dbReference type="EMBL" id="CP007547">
    <property type="protein sequence ID" value="AIL44776.1"/>
    <property type="molecule type" value="Genomic_DNA"/>
</dbReference>
<keyword evidence="4" id="KW-0456">Lyase</keyword>
<evidence type="ECO:0000313" key="6">
    <source>
        <dbReference type="EMBL" id="AIL44776.1"/>
    </source>
</evidence>
<dbReference type="InterPro" id="IPR013785">
    <property type="entry name" value="Aldolase_TIM"/>
</dbReference>
<reference evidence="6" key="1">
    <citation type="journal article" date="2013" name="Lancet">
        <title>First case of E anophelis outbreak in an intensive-care unit.</title>
        <authorList>
            <person name="Teo J."/>
            <person name="Tan S.Y."/>
            <person name="Tay M."/>
            <person name="Ding Y."/>
            <person name="Kjelleberg S."/>
            <person name="Givskov M."/>
            <person name="Lin R.T."/>
            <person name="Yang L."/>
        </authorList>
    </citation>
    <scope>NUCLEOTIDE SEQUENCE [LARGE SCALE GENOMIC DNA]</scope>
    <source>
        <strain evidence="6">NUHP1</strain>
    </source>
</reference>
<dbReference type="GeneID" id="56685943"/>
<dbReference type="PROSITE" id="PS00160">
    <property type="entry name" value="ALDOLASE_KDPG_KHG_2"/>
    <property type="match status" value="1"/>
</dbReference>
<dbReference type="PANTHER" id="PTHR30246">
    <property type="entry name" value="2-KETO-3-DEOXY-6-PHOSPHOGLUCONATE ALDOLASE"/>
    <property type="match status" value="1"/>
</dbReference>
<dbReference type="GO" id="GO:0016829">
    <property type="term" value="F:lyase activity"/>
    <property type="evidence" value="ECO:0007669"/>
    <property type="project" value="UniProtKB-KW"/>
</dbReference>
<dbReference type="CDD" id="cd00452">
    <property type="entry name" value="KDPG_aldolase"/>
    <property type="match status" value="1"/>
</dbReference>
<comment type="similarity">
    <text evidence="2">Belongs to the KHG/KDPG aldolase family.</text>
</comment>
<dbReference type="Gene3D" id="3.20.20.70">
    <property type="entry name" value="Aldolase class I"/>
    <property type="match status" value="1"/>
</dbReference>
<dbReference type="eggNOG" id="COG0800">
    <property type="taxonomic scope" value="Bacteria"/>
</dbReference>
<evidence type="ECO:0000313" key="7">
    <source>
        <dbReference type="Proteomes" id="UP000028933"/>
    </source>
</evidence>
<comment type="subunit">
    <text evidence="3">Homotrimer.</text>
</comment>
<proteinExistence type="inferred from homology"/>
<organism evidence="6 7">
    <name type="scientific">Elizabethkingia anophelis NUHP1</name>
    <dbReference type="NCBI Taxonomy" id="1338011"/>
    <lineage>
        <taxon>Bacteria</taxon>
        <taxon>Pseudomonadati</taxon>
        <taxon>Bacteroidota</taxon>
        <taxon>Flavobacteriia</taxon>
        <taxon>Flavobacteriales</taxon>
        <taxon>Weeksellaceae</taxon>
        <taxon>Elizabethkingia</taxon>
    </lineage>
</organism>
<sequence length="226" mass="24760">MYDILKEQGVLPLITKIGTETAKILVQSAADSEIKIIEFAARSEDSKEVFAQMVQFRNVSNLNVKLAVGSVLSARDAAEYHKLGADCIVCPHIDPQIAAYCNENNLYWIPGAATLNEILYANKLGAEIVKLFPADAIGGANYVKAIRSPFPQLKLMPTGGVRLDEDNLNEWFSAGVVCVGIGSHLFSAETLVNLNYQKALEVFKYLKDTVQKIKNQHGTKMVGNKS</sequence>
<comment type="pathway">
    <text evidence="1">Carbohydrate acid metabolism.</text>
</comment>
<dbReference type="InterPro" id="IPR000887">
    <property type="entry name" value="Aldlse_KDPG_KHG"/>
</dbReference>
<evidence type="ECO:0000256" key="2">
    <source>
        <dbReference type="ARBA" id="ARBA00006906"/>
    </source>
</evidence>
<dbReference type="RefSeq" id="WP_009088804.1">
    <property type="nucleotide sequence ID" value="NZ_CP007547.1"/>
</dbReference>
<evidence type="ECO:0000256" key="3">
    <source>
        <dbReference type="ARBA" id="ARBA00011233"/>
    </source>
</evidence>
<dbReference type="HOGENOM" id="CLU_077795_2_0_10"/>